<dbReference type="RefSeq" id="WP_078814118.1">
    <property type="nucleotide sequence ID" value="NZ_FUYE01000009.1"/>
</dbReference>
<dbReference type="STRING" id="48467.SAMN02745166_02940"/>
<dbReference type="SUPFAM" id="SSF48208">
    <property type="entry name" value="Six-hairpin glycosidases"/>
    <property type="match status" value="1"/>
</dbReference>
<dbReference type="PIRSF" id="PIRSF006402">
    <property type="entry name" value="UCP006402_thioredoxin"/>
    <property type="match status" value="1"/>
</dbReference>
<dbReference type="PANTHER" id="PTHR42899:SF1">
    <property type="entry name" value="SPERMATOGENESIS-ASSOCIATED PROTEIN 20"/>
    <property type="match status" value="1"/>
</dbReference>
<dbReference type="Gene3D" id="3.40.30.10">
    <property type="entry name" value="Glutaredoxin"/>
    <property type="match status" value="1"/>
</dbReference>
<dbReference type="Proteomes" id="UP000190774">
    <property type="component" value="Unassembled WGS sequence"/>
</dbReference>
<accession>A0A1T4YD28</accession>
<dbReference type="Pfam" id="PF03190">
    <property type="entry name" value="Thioredox_DsbH"/>
    <property type="match status" value="1"/>
</dbReference>
<name>A0A1T4YD28_9BACT</name>
<proteinExistence type="predicted"/>
<reference evidence="3" key="1">
    <citation type="submission" date="2017-02" db="EMBL/GenBank/DDBJ databases">
        <authorList>
            <person name="Varghese N."/>
            <person name="Submissions S."/>
        </authorList>
    </citation>
    <scope>NUCLEOTIDE SEQUENCE [LARGE SCALE GENOMIC DNA]</scope>
    <source>
        <strain evidence="3">ATCC 700200</strain>
    </source>
</reference>
<dbReference type="AlphaFoldDB" id="A0A1T4YD28"/>
<gene>
    <name evidence="2" type="ORF">SAMN02745166_02940</name>
</gene>
<sequence>MSDRDTTPKHTNALIREKSPYLLQHAHNPVNWLPWGEEAIAKAKAEDKPIFLSSGYSTCHWCHVMERESFENDEVADYLNEHFISIKVDREERPDVDLTYMTYVQAASGGGGWPMSVFMTPELKPFFGGTYFPPENTQGRIGFKNLLKELHKAWTEDREKVLAGAERSVSKLQEYLDGENNATEVKSEAVMLKAYDDLASNYDYHEAGFSGAPKFPRSTSINLLLRIHQSWAKDEARKSEADWAAEMSVKTLRAMANGGIWDHVGGGMHRYSVDAYWHIPHYEKMLYDQGQLLWAYAEGYLITESPFLADTAREIVTYVARDLRHPQGGFFSAEDADSYAQEGDDHKKEGAFYVWTAAEIDERLGKEEGGIFRYSFGARRDGNARPESDPHGELAGVNTLFRAYSVKKTAEFFKKTPEEVLDIQRRGLKTLFEARSKRLRPHLDDKVITAWNGLMISGLARAGAALGEPSFLKLAAEAAQFLHDELCATPGKGLHRSWREGGRGPKGFATDYACLVHGLLDLYQAGFDIQWLKWAAALQEEMDGLFLDPDKGGYYSVHTDMAHAVLRIKEDYDGAEPSPNSLAALNLARLAAMLHQERYAEQARKITSLFGHTLESSPSAVPVLVMGADFLARGQQQIVLAGDKTTPEFQALTAVVQRRLLPHAVILHADGGEAQAWLGEQNEAFTAMHPVNGQATAYVCQNYACQAPVTTADALAKLLA</sequence>
<organism evidence="2 3">
    <name type="scientific">Prosthecobacter debontii</name>
    <dbReference type="NCBI Taxonomy" id="48467"/>
    <lineage>
        <taxon>Bacteria</taxon>
        <taxon>Pseudomonadati</taxon>
        <taxon>Verrucomicrobiota</taxon>
        <taxon>Verrucomicrobiia</taxon>
        <taxon>Verrucomicrobiales</taxon>
        <taxon>Verrucomicrobiaceae</taxon>
        <taxon>Prosthecobacter</taxon>
    </lineage>
</organism>
<dbReference type="GO" id="GO:0005975">
    <property type="term" value="P:carbohydrate metabolic process"/>
    <property type="evidence" value="ECO:0007669"/>
    <property type="project" value="InterPro"/>
</dbReference>
<dbReference type="InterPro" id="IPR012341">
    <property type="entry name" value="6hp_glycosidase-like_sf"/>
</dbReference>
<dbReference type="Gene3D" id="1.50.10.10">
    <property type="match status" value="1"/>
</dbReference>
<keyword evidence="3" id="KW-1185">Reference proteome</keyword>
<dbReference type="EMBL" id="FUYE01000009">
    <property type="protein sequence ID" value="SKA99438.1"/>
    <property type="molecule type" value="Genomic_DNA"/>
</dbReference>
<dbReference type="InterPro" id="IPR008928">
    <property type="entry name" value="6-hairpin_glycosidase_sf"/>
</dbReference>
<evidence type="ECO:0000313" key="2">
    <source>
        <dbReference type="EMBL" id="SKA99438.1"/>
    </source>
</evidence>
<dbReference type="InterPro" id="IPR036249">
    <property type="entry name" value="Thioredoxin-like_sf"/>
</dbReference>
<evidence type="ECO:0000313" key="3">
    <source>
        <dbReference type="Proteomes" id="UP000190774"/>
    </source>
</evidence>
<dbReference type="InterPro" id="IPR024705">
    <property type="entry name" value="Ssp411"/>
</dbReference>
<dbReference type="PANTHER" id="PTHR42899">
    <property type="entry name" value="SPERMATOGENESIS-ASSOCIATED PROTEIN 20"/>
    <property type="match status" value="1"/>
</dbReference>
<evidence type="ECO:0000259" key="1">
    <source>
        <dbReference type="Pfam" id="PF03190"/>
    </source>
</evidence>
<protein>
    <recommendedName>
        <fullName evidence="1">Spermatogenesis-associated protein 20-like TRX domain-containing protein</fullName>
    </recommendedName>
</protein>
<dbReference type="InterPro" id="IPR004879">
    <property type="entry name" value="Ssp411-like_TRX"/>
</dbReference>
<dbReference type="OrthoDB" id="9762614at2"/>
<dbReference type="SUPFAM" id="SSF52833">
    <property type="entry name" value="Thioredoxin-like"/>
    <property type="match status" value="1"/>
</dbReference>
<dbReference type="CDD" id="cd02955">
    <property type="entry name" value="SSP411"/>
    <property type="match status" value="1"/>
</dbReference>
<feature type="domain" description="Spermatogenesis-associated protein 20-like TRX" evidence="1">
    <location>
        <begin position="11"/>
        <end position="172"/>
    </location>
</feature>